<feature type="binding site" evidence="4">
    <location>
        <begin position="8"/>
        <end position="9"/>
    </location>
    <ligand>
        <name>D-ribulose 5-phosphate</name>
        <dbReference type="ChEBI" id="CHEBI:58121"/>
    </ligand>
</feature>
<dbReference type="GO" id="GO:0019316">
    <property type="term" value="P:D-allose catabolic process"/>
    <property type="evidence" value="ECO:0007669"/>
    <property type="project" value="TreeGrafter"/>
</dbReference>
<dbReference type="KEGG" id="hth:HTH_0868"/>
<comment type="similarity">
    <text evidence="1">Belongs to the LacAB/RpiB family.</text>
</comment>
<dbReference type="Gene3D" id="3.40.1400.10">
    <property type="entry name" value="Sugar-phosphate isomerase, RpiB/LacA/LacB"/>
    <property type="match status" value="1"/>
</dbReference>
<dbReference type="InterPro" id="IPR036569">
    <property type="entry name" value="RpiB_LacA_LacB_sf"/>
</dbReference>
<accession>D3DHM6</accession>
<dbReference type="NCBIfam" id="TIGR00689">
    <property type="entry name" value="rpiB_lacA_lacB"/>
    <property type="match status" value="1"/>
</dbReference>
<keyword evidence="6" id="KW-1185">Reference proteome</keyword>
<dbReference type="PIRSF" id="PIRSF005384">
    <property type="entry name" value="RpiB_LacA_B"/>
    <property type="match status" value="1"/>
</dbReference>
<evidence type="ECO:0000256" key="2">
    <source>
        <dbReference type="ARBA" id="ARBA00023235"/>
    </source>
</evidence>
<keyword evidence="2 5" id="KW-0413">Isomerase</keyword>
<dbReference type="PATRIC" id="fig|608538.5.peg.886"/>
<dbReference type="InterPro" id="IPR003500">
    <property type="entry name" value="RpiB_LacA_LacB"/>
</dbReference>
<feature type="active site" description="Proton donor" evidence="3">
    <location>
        <position position="98"/>
    </location>
</feature>
<proteinExistence type="inferred from homology"/>
<evidence type="ECO:0000256" key="3">
    <source>
        <dbReference type="PIRSR" id="PIRSR005384-1"/>
    </source>
</evidence>
<dbReference type="eggNOG" id="COG0698">
    <property type="taxonomic scope" value="Bacteria"/>
</dbReference>
<reference evidence="5 6" key="1">
    <citation type="journal article" date="2010" name="J. Bacteriol.">
        <title>Complete genome sequence of the thermophilic, obligately chemolithoautotrophic hydrogen-oxidizing bacterium Hydrogenobacter thermophilus TK-6.</title>
        <authorList>
            <person name="Arai H."/>
            <person name="Kanbe H."/>
            <person name="Ishii M."/>
            <person name="Igarashi Y."/>
        </authorList>
    </citation>
    <scope>NUCLEOTIDE SEQUENCE [LARGE SCALE GENOMIC DNA]</scope>
    <source>
        <strain evidence="6">DSM 6534 / IAM 12695 / TK-6 [Tokyo]</strain>
    </source>
</reference>
<feature type="binding site" evidence="4">
    <location>
        <position position="132"/>
    </location>
    <ligand>
        <name>D-ribulose 5-phosphate</name>
        <dbReference type="ChEBI" id="CHEBI:58121"/>
    </ligand>
</feature>
<dbReference type="STRING" id="608538.HTH_0868"/>
<feature type="binding site" evidence="4">
    <location>
        <position position="109"/>
    </location>
    <ligand>
        <name>D-ribulose 5-phosphate</name>
        <dbReference type="ChEBI" id="CHEBI:58121"/>
    </ligand>
</feature>
<evidence type="ECO:0000256" key="1">
    <source>
        <dbReference type="ARBA" id="ARBA00008754"/>
    </source>
</evidence>
<organism evidence="5 6">
    <name type="scientific">Hydrogenobacter thermophilus (strain DSM 6534 / IAM 12695 / TK-6)</name>
    <dbReference type="NCBI Taxonomy" id="608538"/>
    <lineage>
        <taxon>Bacteria</taxon>
        <taxon>Pseudomonadati</taxon>
        <taxon>Aquificota</taxon>
        <taxon>Aquificia</taxon>
        <taxon>Aquificales</taxon>
        <taxon>Aquificaceae</taxon>
        <taxon>Hydrogenobacter</taxon>
    </lineage>
</organism>
<dbReference type="PANTHER" id="PTHR30345:SF0">
    <property type="entry name" value="DNA DAMAGE-REPAIR_TOLERATION PROTEIN DRT102"/>
    <property type="match status" value="1"/>
</dbReference>
<name>D3DHM6_HYDTT</name>
<gene>
    <name evidence="5" type="primary">rpiB</name>
    <name evidence="5" type="ordered locus">HTH_0868</name>
</gene>
<feature type="binding site" evidence="4">
    <location>
        <begin position="66"/>
        <end position="70"/>
    </location>
    <ligand>
        <name>D-ribulose 5-phosphate</name>
        <dbReference type="ChEBI" id="CHEBI:58121"/>
    </ligand>
</feature>
<protein>
    <submittedName>
        <fullName evidence="5">Ribose 5-phosphate isomerase B</fullName>
    </submittedName>
</protein>
<dbReference type="Proteomes" id="UP000002574">
    <property type="component" value="Chromosome"/>
</dbReference>
<sequence>MKIAIGSDHAGYLLKEKIKDFLLSKGCQVVDVGTNSTASTDYPIFAREVALAVQRGEVQQGILICGTGIGMCITANKFKGVYAALCTNEYMAKVSRQHNNANILCLGGRVLGDALAISIVEAWLSADFEGGRHERRVSLIKSMEEDSKP</sequence>
<feature type="active site" description="Proton acceptor" evidence="3">
    <location>
        <position position="65"/>
    </location>
</feature>
<dbReference type="AlphaFoldDB" id="D3DHM6"/>
<dbReference type="OrthoDB" id="1778624at2"/>
<dbReference type="KEGG" id="hte:Hydth_0868"/>
<dbReference type="EMBL" id="AP011112">
    <property type="protein sequence ID" value="BAI69328.1"/>
    <property type="molecule type" value="Genomic_DNA"/>
</dbReference>
<dbReference type="NCBIfam" id="NF004051">
    <property type="entry name" value="PRK05571.1"/>
    <property type="match status" value="1"/>
</dbReference>
<dbReference type="PANTHER" id="PTHR30345">
    <property type="entry name" value="RIBOSE-5-PHOSPHATE ISOMERASE B"/>
    <property type="match status" value="1"/>
</dbReference>
<evidence type="ECO:0000313" key="5">
    <source>
        <dbReference type="EMBL" id="BAI69328.1"/>
    </source>
</evidence>
<dbReference type="SUPFAM" id="SSF89623">
    <property type="entry name" value="Ribose/Galactose isomerase RpiB/AlsB"/>
    <property type="match status" value="1"/>
</dbReference>
<dbReference type="Pfam" id="PF02502">
    <property type="entry name" value="LacAB_rpiB"/>
    <property type="match status" value="1"/>
</dbReference>
<dbReference type="GO" id="GO:0009052">
    <property type="term" value="P:pentose-phosphate shunt, non-oxidative branch"/>
    <property type="evidence" value="ECO:0007669"/>
    <property type="project" value="TreeGrafter"/>
</dbReference>
<dbReference type="GO" id="GO:0004751">
    <property type="term" value="F:ribose-5-phosphate isomerase activity"/>
    <property type="evidence" value="ECO:0007669"/>
    <property type="project" value="TreeGrafter"/>
</dbReference>
<dbReference type="NCBIfam" id="TIGR01120">
    <property type="entry name" value="rpiB"/>
    <property type="match status" value="1"/>
</dbReference>
<dbReference type="RefSeq" id="WP_012963508.1">
    <property type="nucleotide sequence ID" value="NC_013799.1"/>
</dbReference>
<evidence type="ECO:0000256" key="4">
    <source>
        <dbReference type="PIRSR" id="PIRSR005384-2"/>
    </source>
</evidence>
<feature type="binding site" evidence="4">
    <location>
        <position position="136"/>
    </location>
    <ligand>
        <name>D-ribulose 5-phosphate</name>
        <dbReference type="ChEBI" id="CHEBI:58121"/>
    </ligand>
</feature>
<feature type="binding site" evidence="4">
    <location>
        <position position="99"/>
    </location>
    <ligand>
        <name>D-ribulose 5-phosphate</name>
        <dbReference type="ChEBI" id="CHEBI:58121"/>
    </ligand>
</feature>
<evidence type="ECO:0000313" key="6">
    <source>
        <dbReference type="Proteomes" id="UP000002574"/>
    </source>
</evidence>
<dbReference type="InterPro" id="IPR004785">
    <property type="entry name" value="RpiB"/>
</dbReference>